<dbReference type="SUPFAM" id="SSF160148">
    <property type="entry name" value="CPE0013-like"/>
    <property type="match status" value="1"/>
</dbReference>
<dbReference type="Gene3D" id="3.10.530.10">
    <property type="entry name" value="CPE0013-like"/>
    <property type="match status" value="1"/>
</dbReference>
<dbReference type="SUPFAM" id="SSF53706">
    <property type="entry name" value="Formate dehydrogenase/DMSO reductase, domains 1-3"/>
    <property type="match status" value="1"/>
</dbReference>
<gene>
    <name evidence="1" type="ORF">EYH13_05335</name>
</gene>
<dbReference type="PANTHER" id="PTHR39450:SF1">
    <property type="entry name" value="DUF1667 DOMAIN-CONTAINING PROTEIN"/>
    <property type="match status" value="1"/>
</dbReference>
<comment type="caution">
    <text evidence="1">The sequence shown here is derived from an EMBL/GenBank/DDBJ whole genome shotgun (WGS) entry which is preliminary data.</text>
</comment>
<evidence type="ECO:0000313" key="2">
    <source>
        <dbReference type="Proteomes" id="UP000649326"/>
    </source>
</evidence>
<accession>A0A833DZG8</accession>
<dbReference type="EMBL" id="DQUG01000214">
    <property type="protein sequence ID" value="HIP75535.1"/>
    <property type="molecule type" value="Genomic_DNA"/>
</dbReference>
<proteinExistence type="predicted"/>
<dbReference type="Proteomes" id="UP000649326">
    <property type="component" value="Unassembled WGS sequence"/>
</dbReference>
<organism evidence="1 2">
    <name type="scientific">Thermococcus paralvinellae</name>
    <dbReference type="NCBI Taxonomy" id="582419"/>
    <lineage>
        <taxon>Archaea</taxon>
        <taxon>Methanobacteriati</taxon>
        <taxon>Methanobacteriota</taxon>
        <taxon>Thermococci</taxon>
        <taxon>Thermococcales</taxon>
        <taxon>Thermococcaceae</taxon>
        <taxon>Thermococcus</taxon>
    </lineage>
</organism>
<dbReference type="AlphaFoldDB" id="A0A833DZG8"/>
<name>A0A833DZG8_9EURY</name>
<sequence>MTERKIFNVTCIICPLSCEIKVQMEGDKIVSVEGHSCPRGKEYAIQEVTEPKRVVMSVVKVKDGDFPTVSVKTDKPVPKELIPKIMKELANIEVKAPVKLGQILVENIGNSGANIVATRPVQRNGEMLIN</sequence>
<dbReference type="InterPro" id="IPR036593">
    <property type="entry name" value="CPE0013-like_sf"/>
</dbReference>
<dbReference type="Pfam" id="PF07892">
    <property type="entry name" value="DUF1667"/>
    <property type="match status" value="1"/>
</dbReference>
<dbReference type="PANTHER" id="PTHR39450">
    <property type="entry name" value="MOLYBDOPTERIN OXIDOREDUCTASE, 4FE-4S CLUSTER-BINDING SUBUNIT"/>
    <property type="match status" value="1"/>
</dbReference>
<dbReference type="InterPro" id="IPR012460">
    <property type="entry name" value="DUF1667"/>
</dbReference>
<evidence type="ECO:0000313" key="1">
    <source>
        <dbReference type="EMBL" id="HIP75535.1"/>
    </source>
</evidence>
<protein>
    <submittedName>
        <fullName evidence="1">DUF1667 domain-containing protein</fullName>
    </submittedName>
</protein>
<reference evidence="1" key="1">
    <citation type="journal article" date="2020" name="ISME J.">
        <title>Gammaproteobacteria mediating utilization of methyl-, sulfur- and petroleum organic compounds in deep ocean hydrothermal plumes.</title>
        <authorList>
            <person name="Zhou Z."/>
            <person name="Liu Y."/>
            <person name="Pan J."/>
            <person name="Cron B.R."/>
            <person name="Toner B.M."/>
            <person name="Anantharaman K."/>
            <person name="Breier J.A."/>
            <person name="Dick G.J."/>
            <person name="Li M."/>
        </authorList>
    </citation>
    <scope>NUCLEOTIDE SEQUENCE</scope>
    <source>
        <strain evidence="1">SZUA-1451</strain>
    </source>
</reference>